<dbReference type="Pfam" id="PF07690">
    <property type="entry name" value="MFS_1"/>
    <property type="match status" value="1"/>
</dbReference>
<evidence type="ECO:0008006" key="9">
    <source>
        <dbReference type="Google" id="ProtNLM"/>
    </source>
</evidence>
<dbReference type="RefSeq" id="XP_028471859.1">
    <property type="nucleotide sequence ID" value="XM_028620817.1"/>
</dbReference>
<evidence type="ECO:0000313" key="8">
    <source>
        <dbReference type="Proteomes" id="UP000279236"/>
    </source>
</evidence>
<evidence type="ECO:0000256" key="3">
    <source>
        <dbReference type="ARBA" id="ARBA00022692"/>
    </source>
</evidence>
<organism evidence="7 8">
    <name type="scientific">Apiotrichum porosum</name>
    <dbReference type="NCBI Taxonomy" id="105984"/>
    <lineage>
        <taxon>Eukaryota</taxon>
        <taxon>Fungi</taxon>
        <taxon>Dikarya</taxon>
        <taxon>Basidiomycota</taxon>
        <taxon>Agaricomycotina</taxon>
        <taxon>Tremellomycetes</taxon>
        <taxon>Trichosporonales</taxon>
        <taxon>Trichosporonaceae</taxon>
        <taxon>Apiotrichum</taxon>
    </lineage>
</organism>
<dbReference type="Gene3D" id="1.20.1250.20">
    <property type="entry name" value="MFS general substrate transporter like domains"/>
    <property type="match status" value="1"/>
</dbReference>
<dbReference type="PANTHER" id="PTHR43791:SF7">
    <property type="entry name" value="MAJOR FACILITATOR SUPERFAMILY (MFS) PROFILE DOMAIN-CONTAINING PROTEIN"/>
    <property type="match status" value="1"/>
</dbReference>
<accession>A0A427XD19</accession>
<dbReference type="OrthoDB" id="6730379at2759"/>
<dbReference type="InterPro" id="IPR036259">
    <property type="entry name" value="MFS_trans_sf"/>
</dbReference>
<dbReference type="GO" id="GO:0016020">
    <property type="term" value="C:membrane"/>
    <property type="evidence" value="ECO:0007669"/>
    <property type="project" value="UniProtKB-SubCell"/>
</dbReference>
<dbReference type="InterPro" id="IPR011701">
    <property type="entry name" value="MFS"/>
</dbReference>
<evidence type="ECO:0000256" key="2">
    <source>
        <dbReference type="ARBA" id="ARBA00022448"/>
    </source>
</evidence>
<gene>
    <name evidence="7" type="ORF">EHS24_005288</name>
</gene>
<feature type="transmembrane region" description="Helical" evidence="6">
    <location>
        <begin position="212"/>
        <end position="235"/>
    </location>
</feature>
<proteinExistence type="predicted"/>
<comment type="subcellular location">
    <subcellularLocation>
        <location evidence="1">Membrane</location>
        <topology evidence="1">Multi-pass membrane protein</topology>
    </subcellularLocation>
</comment>
<feature type="transmembrane region" description="Helical" evidence="6">
    <location>
        <begin position="179"/>
        <end position="200"/>
    </location>
</feature>
<feature type="transmembrane region" description="Helical" evidence="6">
    <location>
        <begin position="282"/>
        <end position="312"/>
    </location>
</feature>
<feature type="transmembrane region" description="Helical" evidence="6">
    <location>
        <begin position="347"/>
        <end position="366"/>
    </location>
</feature>
<sequence>MSPLPDLEKPVTSHIEDKNDIGIRLAKLDDAELDTAERHIRDADTYTDEQYARVRRKMDFIQLFADKQSLANGVLFGLREDTKLVGNEYANLTTFFFMAYAIGQLPMGWLCQRFPIAKVIATCVILWGITVMCMGAAHNYAQLAALRVLLGLFESVLTPGFALLTASWYLRSEQTIRQVCYYTMSTFITVISNVIIYYLALHVQTHGGIAAWRVINLFLGGLTVFIGILNLLVWGTPENAWWLTKEEKNIARSRIVSNATGGGESHPWKWDQIRECFKDPQYYFFMLFNILITIPNGGVTTFAPLVFVSFGFSPLNTVLYALPQQAIGFFFLLVPGNIVNIFPRARFPFVILITAFCCACLLSVGLMKGTADNKWTRWALFSFCSTYSCAMYLTWPLMSINVAGRTKKTWISGTALMTFCIGNIIGSQIFRPSDAPRYLKGLTGCAIAMAVCMVVVGAWWSYYEYTNRKRDRDFVTSGLTKEEQDYQRKLAGETDLTDIQNVHFRYTN</sequence>
<feature type="transmembrane region" description="Helical" evidence="6">
    <location>
        <begin position="378"/>
        <end position="398"/>
    </location>
</feature>
<keyword evidence="3 6" id="KW-0812">Transmembrane</keyword>
<feature type="transmembrane region" description="Helical" evidence="6">
    <location>
        <begin position="410"/>
        <end position="429"/>
    </location>
</feature>
<dbReference type="PANTHER" id="PTHR43791">
    <property type="entry name" value="PERMEASE-RELATED"/>
    <property type="match status" value="1"/>
</dbReference>
<keyword evidence="8" id="KW-1185">Reference proteome</keyword>
<evidence type="ECO:0000313" key="7">
    <source>
        <dbReference type="EMBL" id="RSH76712.1"/>
    </source>
</evidence>
<dbReference type="GO" id="GO:0022857">
    <property type="term" value="F:transmembrane transporter activity"/>
    <property type="evidence" value="ECO:0007669"/>
    <property type="project" value="InterPro"/>
</dbReference>
<dbReference type="SUPFAM" id="SSF103473">
    <property type="entry name" value="MFS general substrate transporter"/>
    <property type="match status" value="1"/>
</dbReference>
<feature type="transmembrane region" description="Helical" evidence="6">
    <location>
        <begin position="318"/>
        <end position="335"/>
    </location>
</feature>
<dbReference type="Proteomes" id="UP000279236">
    <property type="component" value="Unassembled WGS sequence"/>
</dbReference>
<feature type="transmembrane region" description="Helical" evidence="6">
    <location>
        <begin position="119"/>
        <end position="138"/>
    </location>
</feature>
<protein>
    <recommendedName>
        <fullName evidence="9">Major facilitator superfamily (MFS) profile domain-containing protein</fullName>
    </recommendedName>
</protein>
<evidence type="ECO:0000256" key="4">
    <source>
        <dbReference type="ARBA" id="ARBA00022989"/>
    </source>
</evidence>
<dbReference type="EMBL" id="RSCE01000021">
    <property type="protein sequence ID" value="RSH76712.1"/>
    <property type="molecule type" value="Genomic_DNA"/>
</dbReference>
<feature type="transmembrane region" description="Helical" evidence="6">
    <location>
        <begin position="89"/>
        <end position="107"/>
    </location>
</feature>
<dbReference type="AlphaFoldDB" id="A0A427XD19"/>
<dbReference type="GeneID" id="39589831"/>
<feature type="transmembrane region" description="Helical" evidence="6">
    <location>
        <begin position="144"/>
        <end position="170"/>
    </location>
</feature>
<keyword evidence="4 6" id="KW-1133">Transmembrane helix</keyword>
<reference evidence="7 8" key="1">
    <citation type="submission" date="2018-11" db="EMBL/GenBank/DDBJ databases">
        <title>Genome sequence of Apiotrichum porosum DSM 27194.</title>
        <authorList>
            <person name="Aliyu H."/>
            <person name="Gorte O."/>
            <person name="Ochsenreither K."/>
        </authorList>
    </citation>
    <scope>NUCLEOTIDE SEQUENCE [LARGE SCALE GENOMIC DNA]</scope>
    <source>
        <strain evidence="7 8">DSM 27194</strain>
    </source>
</reference>
<name>A0A427XD19_9TREE</name>
<comment type="caution">
    <text evidence="7">The sequence shown here is derived from an EMBL/GenBank/DDBJ whole genome shotgun (WGS) entry which is preliminary data.</text>
</comment>
<keyword evidence="2" id="KW-0813">Transport</keyword>
<keyword evidence="5 6" id="KW-0472">Membrane</keyword>
<evidence type="ECO:0000256" key="1">
    <source>
        <dbReference type="ARBA" id="ARBA00004141"/>
    </source>
</evidence>
<evidence type="ECO:0000256" key="5">
    <source>
        <dbReference type="ARBA" id="ARBA00023136"/>
    </source>
</evidence>
<feature type="transmembrane region" description="Helical" evidence="6">
    <location>
        <begin position="441"/>
        <end position="462"/>
    </location>
</feature>
<evidence type="ECO:0000256" key="6">
    <source>
        <dbReference type="SAM" id="Phobius"/>
    </source>
</evidence>